<evidence type="ECO:0000256" key="1">
    <source>
        <dbReference type="SAM" id="SignalP"/>
    </source>
</evidence>
<dbReference type="SUPFAM" id="SSF56436">
    <property type="entry name" value="C-type lectin-like"/>
    <property type="match status" value="1"/>
</dbReference>
<evidence type="ECO:0000313" key="4">
    <source>
        <dbReference type="WBParaSite" id="MBELARI_LOCUS19397"/>
    </source>
</evidence>
<keyword evidence="3" id="KW-1185">Reference proteome</keyword>
<accession>A0AAF3F0Z1</accession>
<evidence type="ECO:0000313" key="3">
    <source>
        <dbReference type="Proteomes" id="UP000887575"/>
    </source>
</evidence>
<dbReference type="WBParaSite" id="MBELARI_LOCUS19397">
    <property type="protein sequence ID" value="MBELARI_LOCUS19397"/>
    <property type="gene ID" value="MBELARI_LOCUS19397"/>
</dbReference>
<dbReference type="InterPro" id="IPR016187">
    <property type="entry name" value="CTDL_fold"/>
</dbReference>
<sequence>MHFYKACFLIFLLNILNLKTNAEFRDTVIPTNLRESYKSISGNRAENLDNNIRLLTVLALQQNGWHLYGSHWYRLYEMDLHWIPAENYCRSMGGHLVSIMDKAENDFVHQIRRKNNIWIGLNKINDTHQVYKWSDGSAADYINWDSTQPNEPQVNCVYMAYNQDHTGTWFDYGCWEHKPQFFVCKLSTP</sequence>
<keyword evidence="1" id="KW-0732">Signal</keyword>
<evidence type="ECO:0000259" key="2">
    <source>
        <dbReference type="PROSITE" id="PS50041"/>
    </source>
</evidence>
<dbReference type="PANTHER" id="PTHR22803">
    <property type="entry name" value="MANNOSE, PHOSPHOLIPASE, LECTIN RECEPTOR RELATED"/>
    <property type="match status" value="1"/>
</dbReference>
<feature type="signal peptide" evidence="1">
    <location>
        <begin position="1"/>
        <end position="22"/>
    </location>
</feature>
<dbReference type="InterPro" id="IPR016186">
    <property type="entry name" value="C-type_lectin-like/link_sf"/>
</dbReference>
<feature type="chain" id="PRO_5042285745" description="C-type lectin domain-containing protein" evidence="1">
    <location>
        <begin position="23"/>
        <end position="189"/>
    </location>
</feature>
<dbReference type="InterPro" id="IPR050111">
    <property type="entry name" value="C-type_lectin/snaclec_domain"/>
</dbReference>
<reference evidence="4" key="1">
    <citation type="submission" date="2024-02" db="UniProtKB">
        <authorList>
            <consortium name="WormBaseParasite"/>
        </authorList>
    </citation>
    <scope>IDENTIFICATION</scope>
</reference>
<dbReference type="AlphaFoldDB" id="A0AAF3F0Z1"/>
<dbReference type="PROSITE" id="PS50041">
    <property type="entry name" value="C_TYPE_LECTIN_2"/>
    <property type="match status" value="1"/>
</dbReference>
<proteinExistence type="predicted"/>
<dbReference type="Proteomes" id="UP000887575">
    <property type="component" value="Unassembled WGS sequence"/>
</dbReference>
<dbReference type="Pfam" id="PF00059">
    <property type="entry name" value="Lectin_C"/>
    <property type="match status" value="1"/>
</dbReference>
<dbReference type="Gene3D" id="3.10.100.10">
    <property type="entry name" value="Mannose-Binding Protein A, subunit A"/>
    <property type="match status" value="1"/>
</dbReference>
<name>A0AAF3F0Z1_9BILA</name>
<dbReference type="SMART" id="SM00034">
    <property type="entry name" value="CLECT"/>
    <property type="match status" value="1"/>
</dbReference>
<organism evidence="3 4">
    <name type="scientific">Mesorhabditis belari</name>
    <dbReference type="NCBI Taxonomy" id="2138241"/>
    <lineage>
        <taxon>Eukaryota</taxon>
        <taxon>Metazoa</taxon>
        <taxon>Ecdysozoa</taxon>
        <taxon>Nematoda</taxon>
        <taxon>Chromadorea</taxon>
        <taxon>Rhabditida</taxon>
        <taxon>Rhabditina</taxon>
        <taxon>Rhabditomorpha</taxon>
        <taxon>Rhabditoidea</taxon>
        <taxon>Rhabditidae</taxon>
        <taxon>Mesorhabditinae</taxon>
        <taxon>Mesorhabditis</taxon>
    </lineage>
</organism>
<protein>
    <recommendedName>
        <fullName evidence="2">C-type lectin domain-containing protein</fullName>
    </recommendedName>
</protein>
<feature type="domain" description="C-type lectin" evidence="2">
    <location>
        <begin position="68"/>
        <end position="174"/>
    </location>
</feature>
<dbReference type="InterPro" id="IPR001304">
    <property type="entry name" value="C-type_lectin-like"/>
</dbReference>